<evidence type="ECO:0000256" key="8">
    <source>
        <dbReference type="ARBA" id="ARBA00023004"/>
    </source>
</evidence>
<dbReference type="InterPro" id="IPR037066">
    <property type="entry name" value="Plug_dom_sf"/>
</dbReference>
<evidence type="ECO:0000259" key="19">
    <source>
        <dbReference type="Pfam" id="PF07715"/>
    </source>
</evidence>
<dbReference type="EMBL" id="JAJLJH010000001">
    <property type="protein sequence ID" value="MCK9684832.1"/>
    <property type="molecule type" value="Genomic_DNA"/>
</dbReference>
<keyword evidence="7 17" id="KW-0732">Signal</keyword>
<dbReference type="InterPro" id="IPR010917">
    <property type="entry name" value="TonB_rcpt_CS"/>
</dbReference>
<dbReference type="InterPro" id="IPR039426">
    <property type="entry name" value="TonB-dep_rcpt-like"/>
</dbReference>
<keyword evidence="6 14" id="KW-0812">Transmembrane</keyword>
<feature type="signal peptide" evidence="17">
    <location>
        <begin position="1"/>
        <end position="25"/>
    </location>
</feature>
<dbReference type="PANTHER" id="PTHR32552">
    <property type="entry name" value="FERRICHROME IRON RECEPTOR-RELATED"/>
    <property type="match status" value="1"/>
</dbReference>
<evidence type="ECO:0000256" key="15">
    <source>
        <dbReference type="PROSITE-ProRule" id="PRU10144"/>
    </source>
</evidence>
<keyword evidence="21" id="KW-1185">Reference proteome</keyword>
<evidence type="ECO:0000256" key="12">
    <source>
        <dbReference type="ARBA" id="ARBA00023170"/>
    </source>
</evidence>
<dbReference type="InterPro" id="IPR012910">
    <property type="entry name" value="Plug_dom"/>
</dbReference>
<dbReference type="GO" id="GO:0038023">
    <property type="term" value="F:signaling receptor activity"/>
    <property type="evidence" value="ECO:0007669"/>
    <property type="project" value="InterPro"/>
</dbReference>
<evidence type="ECO:0000256" key="5">
    <source>
        <dbReference type="ARBA" id="ARBA00022496"/>
    </source>
</evidence>
<proteinExistence type="inferred from homology"/>
<sequence length="735" mass="76386">MHPPSLRRSALSAAIALFAGAQAHAQAAPAPAAAASAGQTQEVVIRASADASAGGLKAPYAGGQVARGGRVGILGSEDVMDTPFAITNYTSKLIQDQQAASIADVLQNDPAVRVVRGFGNYQQAYMVRGLVIFSDDISYNGLYGLLPRQYLASELVERVEVLRGASAFLNGAAPGGSGLGGAVNIAPKRAANAPQTDFTLGVEAGQVSEAVDIGRRFGADKSLGLRVNAVHRDGDTAVRGENGYLDAALVGADFHAGGLRLSADVGSQDHHMNAATPNVNVFGAVPRAPDPGRQIAQDWTYSHERDTFGTLRAEVDLLPTLTAWAAGGFRDAHEDSQLSGVTVNGLTSAETAYAQLNIRKDSIRTGELGLRGTFETGPVRHTVVGSAGWFQSISKDAFVFSDFGGANVGTLYDTLQVALPVENVFPGGNPAAPTTTARVITSSVALADTLAFWNDDVRLTVGGRRQKIEDTSFDPTSGAVTSAPNAQSRITPVAGLVFKASKQVSLYATYIEGLVAGDTAPLTTTIADPATGKPVTVDVTNGGKAFRPYATKQGEVGVKVDAGTFGGGVSVFESRKPTYALVGTTFGESSVQTNKGLELSVYGEAVRGVRVLGGASFLRTDLQGKDAIGSPRSQVNLTLDVDVPAVSGLAAYVRGVHTASQFADANNTLVVPSWTRLDLGTRYATEVSGKEVTLRASVDNVAGHKYWASSGGYPGQGYLVLGAPRTFTFSGTVEF</sequence>
<evidence type="ECO:0000256" key="14">
    <source>
        <dbReference type="PROSITE-ProRule" id="PRU01360"/>
    </source>
</evidence>
<dbReference type="PROSITE" id="PS51318">
    <property type="entry name" value="TAT"/>
    <property type="match status" value="1"/>
</dbReference>
<evidence type="ECO:0000256" key="9">
    <source>
        <dbReference type="ARBA" id="ARBA00023065"/>
    </source>
</evidence>
<evidence type="ECO:0000256" key="2">
    <source>
        <dbReference type="ARBA" id="ARBA00009810"/>
    </source>
</evidence>
<gene>
    <name evidence="20" type="ORF">LPC04_03830</name>
</gene>
<organism evidence="20 21">
    <name type="scientific">Scleromatobacter humisilvae</name>
    <dbReference type="NCBI Taxonomy" id="2897159"/>
    <lineage>
        <taxon>Bacteria</taxon>
        <taxon>Pseudomonadati</taxon>
        <taxon>Pseudomonadota</taxon>
        <taxon>Betaproteobacteria</taxon>
        <taxon>Burkholderiales</taxon>
        <taxon>Sphaerotilaceae</taxon>
        <taxon>Scleromatobacter</taxon>
    </lineage>
</organism>
<dbReference type="AlphaFoldDB" id="A0A9X1YI65"/>
<keyword evidence="8" id="KW-0408">Iron</keyword>
<evidence type="ECO:0000256" key="7">
    <source>
        <dbReference type="ARBA" id="ARBA00022729"/>
    </source>
</evidence>
<dbReference type="InterPro" id="IPR006311">
    <property type="entry name" value="TAT_signal"/>
</dbReference>
<reference evidence="20" key="1">
    <citation type="submission" date="2021-11" db="EMBL/GenBank/DDBJ databases">
        <title>BS-T2-15 a new species belonging to the Comamonadaceae family isolated from the soil of a French oak forest.</title>
        <authorList>
            <person name="Mieszkin S."/>
            <person name="Alain K."/>
        </authorList>
    </citation>
    <scope>NUCLEOTIDE SEQUENCE</scope>
    <source>
        <strain evidence="20">BS-T2-15</strain>
    </source>
</reference>
<evidence type="ECO:0000259" key="18">
    <source>
        <dbReference type="Pfam" id="PF00593"/>
    </source>
</evidence>
<dbReference type="CDD" id="cd01347">
    <property type="entry name" value="ligand_gated_channel"/>
    <property type="match status" value="1"/>
</dbReference>
<evidence type="ECO:0000256" key="3">
    <source>
        <dbReference type="ARBA" id="ARBA00022448"/>
    </source>
</evidence>
<evidence type="ECO:0000256" key="17">
    <source>
        <dbReference type="SAM" id="SignalP"/>
    </source>
</evidence>
<comment type="similarity">
    <text evidence="2 14 16">Belongs to the TonB-dependent receptor family.</text>
</comment>
<dbReference type="GO" id="GO:0009279">
    <property type="term" value="C:cell outer membrane"/>
    <property type="evidence" value="ECO:0007669"/>
    <property type="project" value="UniProtKB-SubCell"/>
</dbReference>
<evidence type="ECO:0000313" key="21">
    <source>
        <dbReference type="Proteomes" id="UP001139353"/>
    </source>
</evidence>
<keyword evidence="10 16" id="KW-0798">TonB box</keyword>
<evidence type="ECO:0000256" key="11">
    <source>
        <dbReference type="ARBA" id="ARBA00023136"/>
    </source>
</evidence>
<evidence type="ECO:0000313" key="20">
    <source>
        <dbReference type="EMBL" id="MCK9684832.1"/>
    </source>
</evidence>
<keyword evidence="5" id="KW-0410">Iron transport</keyword>
<evidence type="ECO:0000256" key="1">
    <source>
        <dbReference type="ARBA" id="ARBA00004571"/>
    </source>
</evidence>
<dbReference type="Pfam" id="PF07715">
    <property type="entry name" value="Plug"/>
    <property type="match status" value="1"/>
</dbReference>
<dbReference type="Pfam" id="PF00593">
    <property type="entry name" value="TonB_dep_Rec_b-barrel"/>
    <property type="match status" value="1"/>
</dbReference>
<comment type="subcellular location">
    <subcellularLocation>
        <location evidence="1 14">Cell outer membrane</location>
        <topology evidence="1 14">Multi-pass membrane protein</topology>
    </subcellularLocation>
</comment>
<dbReference type="GO" id="GO:0015344">
    <property type="term" value="F:siderophore uptake transmembrane transporter activity"/>
    <property type="evidence" value="ECO:0007669"/>
    <property type="project" value="TreeGrafter"/>
</dbReference>
<evidence type="ECO:0000256" key="13">
    <source>
        <dbReference type="ARBA" id="ARBA00023237"/>
    </source>
</evidence>
<keyword evidence="9" id="KW-0406">Ion transport</keyword>
<feature type="domain" description="TonB-dependent receptor plug" evidence="19">
    <location>
        <begin position="79"/>
        <end position="176"/>
    </location>
</feature>
<dbReference type="InterPro" id="IPR000531">
    <property type="entry name" value="Beta-barrel_TonB"/>
</dbReference>
<keyword evidence="12 20" id="KW-0675">Receptor</keyword>
<name>A0A9X1YI65_9BURK</name>
<accession>A0A9X1YI65</accession>
<dbReference type="GO" id="GO:0015891">
    <property type="term" value="P:siderophore transport"/>
    <property type="evidence" value="ECO:0007669"/>
    <property type="project" value="InterPro"/>
</dbReference>
<feature type="domain" description="TonB-dependent receptor-like beta-barrel" evidence="18">
    <location>
        <begin position="280"/>
        <end position="701"/>
    </location>
</feature>
<protein>
    <submittedName>
        <fullName evidence="20">TonB-dependent receptor</fullName>
    </submittedName>
</protein>
<keyword evidence="4 14" id="KW-1134">Transmembrane beta strand</keyword>
<dbReference type="InterPro" id="IPR036942">
    <property type="entry name" value="Beta-barrel_TonB_sf"/>
</dbReference>
<dbReference type="PROSITE" id="PS01156">
    <property type="entry name" value="TONB_DEPENDENT_REC_2"/>
    <property type="match status" value="1"/>
</dbReference>
<keyword evidence="11 14" id="KW-0472">Membrane</keyword>
<evidence type="ECO:0000256" key="6">
    <source>
        <dbReference type="ARBA" id="ARBA00022692"/>
    </source>
</evidence>
<keyword evidence="13 14" id="KW-0998">Cell outer membrane</keyword>
<keyword evidence="3 14" id="KW-0813">Transport</keyword>
<comment type="caution">
    <text evidence="20">The sequence shown here is derived from an EMBL/GenBank/DDBJ whole genome shotgun (WGS) entry which is preliminary data.</text>
</comment>
<dbReference type="PANTHER" id="PTHR32552:SF82">
    <property type="entry name" value="FCUA PROTEIN"/>
    <property type="match status" value="1"/>
</dbReference>
<dbReference type="Gene3D" id="2.40.170.20">
    <property type="entry name" value="TonB-dependent receptor, beta-barrel domain"/>
    <property type="match status" value="1"/>
</dbReference>
<feature type="short sequence motif" description="TonB C-terminal box" evidence="15">
    <location>
        <begin position="718"/>
        <end position="735"/>
    </location>
</feature>
<dbReference type="InterPro" id="IPR010105">
    <property type="entry name" value="TonB_sidphr_rcpt"/>
</dbReference>
<dbReference type="Proteomes" id="UP001139353">
    <property type="component" value="Unassembled WGS sequence"/>
</dbReference>
<dbReference type="PROSITE" id="PS52016">
    <property type="entry name" value="TONB_DEPENDENT_REC_3"/>
    <property type="match status" value="1"/>
</dbReference>
<feature type="chain" id="PRO_5040889851" evidence="17">
    <location>
        <begin position="26"/>
        <end position="735"/>
    </location>
</feature>
<dbReference type="SUPFAM" id="SSF56935">
    <property type="entry name" value="Porins"/>
    <property type="match status" value="1"/>
</dbReference>
<dbReference type="NCBIfam" id="TIGR01783">
    <property type="entry name" value="TonB-siderophor"/>
    <property type="match status" value="1"/>
</dbReference>
<evidence type="ECO:0000256" key="4">
    <source>
        <dbReference type="ARBA" id="ARBA00022452"/>
    </source>
</evidence>
<evidence type="ECO:0000256" key="10">
    <source>
        <dbReference type="ARBA" id="ARBA00023077"/>
    </source>
</evidence>
<dbReference type="RefSeq" id="WP_275680854.1">
    <property type="nucleotide sequence ID" value="NZ_JAJLJH010000001.1"/>
</dbReference>
<dbReference type="Gene3D" id="2.170.130.10">
    <property type="entry name" value="TonB-dependent receptor, plug domain"/>
    <property type="match status" value="1"/>
</dbReference>
<evidence type="ECO:0000256" key="16">
    <source>
        <dbReference type="RuleBase" id="RU003357"/>
    </source>
</evidence>